<protein>
    <recommendedName>
        <fullName evidence="1">Serine aminopeptidase S33 domain-containing protein</fullName>
    </recommendedName>
</protein>
<feature type="domain" description="Serine aminopeptidase S33" evidence="1">
    <location>
        <begin position="66"/>
        <end position="197"/>
    </location>
</feature>
<dbReference type="SUPFAM" id="SSF53474">
    <property type="entry name" value="alpha/beta-Hydrolases"/>
    <property type="match status" value="1"/>
</dbReference>
<proteinExistence type="predicted"/>
<dbReference type="Proteomes" id="UP000295707">
    <property type="component" value="Unassembled WGS sequence"/>
</dbReference>
<dbReference type="EMBL" id="SMFX01000001">
    <property type="protein sequence ID" value="TCK17916.1"/>
    <property type="molecule type" value="Genomic_DNA"/>
</dbReference>
<accession>A0A4V2PGS0</accession>
<name>A0A4V2PGS0_9GAMM</name>
<dbReference type="PANTHER" id="PTHR12277">
    <property type="entry name" value="ALPHA/BETA HYDROLASE DOMAIN-CONTAINING PROTEIN"/>
    <property type="match status" value="1"/>
</dbReference>
<gene>
    <name evidence="2" type="ORF">DFR30_1170</name>
</gene>
<dbReference type="RefSeq" id="WP_165869106.1">
    <property type="nucleotide sequence ID" value="NZ_SMFX01000001.1"/>
</dbReference>
<dbReference type="InterPro" id="IPR022742">
    <property type="entry name" value="Hydrolase_4"/>
</dbReference>
<dbReference type="Gene3D" id="3.40.50.1820">
    <property type="entry name" value="alpha/beta hydrolase"/>
    <property type="match status" value="1"/>
</dbReference>
<evidence type="ECO:0000313" key="2">
    <source>
        <dbReference type="EMBL" id="TCK17916.1"/>
    </source>
</evidence>
<dbReference type="PROSITE" id="PS51257">
    <property type="entry name" value="PROKAR_LIPOPROTEIN"/>
    <property type="match status" value="1"/>
</dbReference>
<dbReference type="InterPro" id="IPR029058">
    <property type="entry name" value="AB_hydrolase_fold"/>
</dbReference>
<dbReference type="PANTHER" id="PTHR12277:SF81">
    <property type="entry name" value="PROTEIN ABHD13"/>
    <property type="match status" value="1"/>
</dbReference>
<reference evidence="2 3" key="1">
    <citation type="submission" date="2019-03" db="EMBL/GenBank/DDBJ databases">
        <title>Genomic Encyclopedia of Type Strains, Phase IV (KMG-IV): sequencing the most valuable type-strain genomes for metagenomic binning, comparative biology and taxonomic classification.</title>
        <authorList>
            <person name="Goeker M."/>
        </authorList>
    </citation>
    <scope>NUCLEOTIDE SEQUENCE [LARGE SCALE GENOMIC DNA]</scope>
    <source>
        <strain evidence="2 3">DSM 19610</strain>
    </source>
</reference>
<dbReference type="AlphaFoldDB" id="A0A4V2PGS0"/>
<keyword evidence="3" id="KW-1185">Reference proteome</keyword>
<organism evidence="2 3">
    <name type="scientific">Thiogranum longum</name>
    <dbReference type="NCBI Taxonomy" id="1537524"/>
    <lineage>
        <taxon>Bacteria</taxon>
        <taxon>Pseudomonadati</taxon>
        <taxon>Pseudomonadota</taxon>
        <taxon>Gammaproteobacteria</taxon>
        <taxon>Chromatiales</taxon>
        <taxon>Ectothiorhodospiraceae</taxon>
        <taxon>Thiogranum</taxon>
    </lineage>
</organism>
<evidence type="ECO:0000313" key="3">
    <source>
        <dbReference type="Proteomes" id="UP000295707"/>
    </source>
</evidence>
<sequence length="284" mass="31449">MVFLKSVASVFLAVVLIFTSACTNVIFQPSHEQFIDPGQIGVPVDELFIKSGDAVLHGWHLPASAPIRGTVLFLHGNGQNVSAHLGATYWLPKHGFEVYMFDYRGYGQSTGTPDIDGVQKDAGNMLAWTARESCLHGHKLTVLGHSFGASLAIYATASYPQKQRLNGLISVSAFSDYREISRDALSRHWFTRLFKWPLSLTISNRYRPAAFISEISPLPVYILHSPDDTIVPAYHVDKLFAAALPPKYRVDLVGDHNDAFNPESNRRKLLDILHTLGKRTGACT</sequence>
<evidence type="ECO:0000259" key="1">
    <source>
        <dbReference type="Pfam" id="PF12146"/>
    </source>
</evidence>
<comment type="caution">
    <text evidence="2">The sequence shown here is derived from an EMBL/GenBank/DDBJ whole genome shotgun (WGS) entry which is preliminary data.</text>
</comment>
<dbReference type="Pfam" id="PF12146">
    <property type="entry name" value="Hydrolase_4"/>
    <property type="match status" value="1"/>
</dbReference>